<name>A0A9D4RPW7_DREPO</name>
<feature type="compositionally biased region" description="Polar residues" evidence="2">
    <location>
        <begin position="772"/>
        <end position="781"/>
    </location>
</feature>
<gene>
    <name evidence="3" type="ORF">DPMN_037489</name>
</gene>
<feature type="compositionally biased region" description="Polar residues" evidence="2">
    <location>
        <begin position="331"/>
        <end position="341"/>
    </location>
</feature>
<dbReference type="Proteomes" id="UP000828390">
    <property type="component" value="Unassembled WGS sequence"/>
</dbReference>
<feature type="region of interest" description="Disordered" evidence="2">
    <location>
        <begin position="863"/>
        <end position="900"/>
    </location>
</feature>
<organism evidence="3 4">
    <name type="scientific">Dreissena polymorpha</name>
    <name type="common">Zebra mussel</name>
    <name type="synonym">Mytilus polymorpha</name>
    <dbReference type="NCBI Taxonomy" id="45954"/>
    <lineage>
        <taxon>Eukaryota</taxon>
        <taxon>Metazoa</taxon>
        <taxon>Spiralia</taxon>
        <taxon>Lophotrochozoa</taxon>
        <taxon>Mollusca</taxon>
        <taxon>Bivalvia</taxon>
        <taxon>Autobranchia</taxon>
        <taxon>Heteroconchia</taxon>
        <taxon>Euheterodonta</taxon>
        <taxon>Imparidentia</taxon>
        <taxon>Neoheterodontei</taxon>
        <taxon>Myida</taxon>
        <taxon>Dreissenoidea</taxon>
        <taxon>Dreissenidae</taxon>
        <taxon>Dreissena</taxon>
    </lineage>
</organism>
<dbReference type="OrthoDB" id="6022714at2759"/>
<reference evidence="3" key="1">
    <citation type="journal article" date="2019" name="bioRxiv">
        <title>The Genome of the Zebra Mussel, Dreissena polymorpha: A Resource for Invasive Species Research.</title>
        <authorList>
            <person name="McCartney M.A."/>
            <person name="Auch B."/>
            <person name="Kono T."/>
            <person name="Mallez S."/>
            <person name="Zhang Y."/>
            <person name="Obille A."/>
            <person name="Becker A."/>
            <person name="Abrahante J.E."/>
            <person name="Garbe J."/>
            <person name="Badalamenti J.P."/>
            <person name="Herman A."/>
            <person name="Mangelson H."/>
            <person name="Liachko I."/>
            <person name="Sullivan S."/>
            <person name="Sone E.D."/>
            <person name="Koren S."/>
            <person name="Silverstein K.A.T."/>
            <person name="Beckman K.B."/>
            <person name="Gohl D.M."/>
        </authorList>
    </citation>
    <scope>NUCLEOTIDE SEQUENCE</scope>
    <source>
        <strain evidence="3">Duluth1</strain>
        <tissue evidence="3">Whole animal</tissue>
    </source>
</reference>
<evidence type="ECO:0000256" key="1">
    <source>
        <dbReference type="SAM" id="Coils"/>
    </source>
</evidence>
<protein>
    <submittedName>
        <fullName evidence="3">Uncharacterized protein</fullName>
    </submittedName>
</protein>
<keyword evidence="4" id="KW-1185">Reference proteome</keyword>
<dbReference type="EMBL" id="JAIWYP010000002">
    <property type="protein sequence ID" value="KAH3874247.1"/>
    <property type="molecule type" value="Genomic_DNA"/>
</dbReference>
<comment type="caution">
    <text evidence="3">The sequence shown here is derived from an EMBL/GenBank/DDBJ whole genome shotgun (WGS) entry which is preliminary data.</text>
</comment>
<feature type="compositionally biased region" description="Basic and acidic residues" evidence="2">
    <location>
        <begin position="867"/>
        <end position="879"/>
    </location>
</feature>
<evidence type="ECO:0000313" key="3">
    <source>
        <dbReference type="EMBL" id="KAH3874247.1"/>
    </source>
</evidence>
<feature type="region of interest" description="Disordered" evidence="2">
    <location>
        <begin position="325"/>
        <end position="352"/>
    </location>
</feature>
<accession>A0A9D4RPW7</accession>
<evidence type="ECO:0000313" key="4">
    <source>
        <dbReference type="Proteomes" id="UP000828390"/>
    </source>
</evidence>
<feature type="region of interest" description="Disordered" evidence="2">
    <location>
        <begin position="755"/>
        <end position="781"/>
    </location>
</feature>
<evidence type="ECO:0000256" key="2">
    <source>
        <dbReference type="SAM" id="MobiDB-lite"/>
    </source>
</evidence>
<dbReference type="Pfam" id="PF15676">
    <property type="entry name" value="S6OS1"/>
    <property type="match status" value="1"/>
</dbReference>
<feature type="coiled-coil region" evidence="1">
    <location>
        <begin position="137"/>
        <end position="171"/>
    </location>
</feature>
<reference evidence="3" key="2">
    <citation type="submission" date="2020-11" db="EMBL/GenBank/DDBJ databases">
        <authorList>
            <person name="McCartney M.A."/>
            <person name="Auch B."/>
            <person name="Kono T."/>
            <person name="Mallez S."/>
            <person name="Becker A."/>
            <person name="Gohl D.M."/>
            <person name="Silverstein K.A.T."/>
            <person name="Koren S."/>
            <person name="Bechman K.B."/>
            <person name="Herman A."/>
            <person name="Abrahante J.E."/>
            <person name="Garbe J."/>
        </authorList>
    </citation>
    <scope>NUCLEOTIDE SEQUENCE</scope>
    <source>
        <strain evidence="3">Duluth1</strain>
        <tissue evidence="3">Whole animal</tissue>
    </source>
</reference>
<sequence length="1031" mass="114337">MDDACTELDKLVVNCEFENKQYVKLIELEKQHIERYQQEIEFNSKETTRLHTAVAQLEDDIKQCNRQFTLNKANIESLKTTSHVLSEHAAAMAAKLELLQEKRQKQRLDHATQIEHYKDVWDRYRMCYEKCPLAAELKILECEKKELTERVKDNQLEIATVKKQGDQLEERSNISKMSLQQFIVKVAELQVKRIMLGNSLNTLQCQKNSEEKSLMAASLENNTQMLTTMQLEDYEEHMESGDQISSPPAVEVASPMITVFSERDERDDVTLEGMEYGAQDIDSSLPCQDLPAPEWISMFQQKSNQKPPLTQHLETTSPAQYHVKETDMDSESSPEVSTSILESFPEPDEPMASRPEEAVQEAHNGPYVSYTKRNDAEESVNIHLSTSTKSTNLMQGHSYQHSQSSAMTVTATMTSMGNNNSTSTVNVPLSAPAATASGRRFNIPSAPQIRIPTIPSVPQIRIPTLNSRSLLCSAPQNISPSESQNVPGVLVPQYIGQPITRPPSVQHPQVQIPSNSAQAPFMMKTPEIPISPQLAHFTPKVTSPSELTGAVHSQKESTKQIQLSSQTKQIQLSSQEKQLQRPVTPALSVQVPRSPVVTQIPSFQSPMVTQTPRLQSPMVTQTPRLQSPMVTQNQRLQFPMVTQNQRLQSPIVTETPRLQSPMETPRFVVPAVSFGPRPAVSRLQSPRPLTFHVPPRSPKQLMAVSVEDQSPQHITASPELILSSPLQPASQSPITTEDMEECSTYFLPMTKDGSADVTTLSDSPDRSEALSVASTTGTTSPFDIEKHRQRMAELKKSPGQPTFVADRRMFPNESPDHKPVGGAGDHGNMDEGNKSSLTGMDGVMQIGMDGVMQIGMDGVMQMFASGDHGHQSSDEKKDYTPTTPSLFNFSDKETTSEDSPNVDRYLEMFGFGSNDETGIVNGFNLSLDNNYESDVNSTNKSLFNMNFGNEASTEKGSAFNFDFGFGTSTDAVEGNSEPVFKINFGETSPGIGNQKDADPTGNYLAMMFGNEPEGDTSQEPAQEFKINFKLV</sequence>
<feature type="region of interest" description="Disordered" evidence="2">
    <location>
        <begin position="811"/>
        <end position="839"/>
    </location>
</feature>
<keyword evidence="1" id="KW-0175">Coiled coil</keyword>
<dbReference type="InterPro" id="IPR031380">
    <property type="entry name" value="SIX6OS1"/>
</dbReference>
<feature type="coiled-coil region" evidence="1">
    <location>
        <begin position="19"/>
        <end position="46"/>
    </location>
</feature>
<proteinExistence type="predicted"/>
<dbReference type="AlphaFoldDB" id="A0A9D4RPW7"/>